<keyword evidence="2" id="KW-0808">Transferase</keyword>
<comment type="caution">
    <text evidence="4">The sequence shown here is derived from an EMBL/GenBank/DDBJ whole genome shotgun (WGS) entry which is preliminary data.</text>
</comment>
<dbReference type="EMBL" id="BEZZ01108987">
    <property type="protein sequence ID" value="GCC43284.1"/>
    <property type="molecule type" value="Genomic_DNA"/>
</dbReference>
<organism evidence="4 5">
    <name type="scientific">Chiloscyllium punctatum</name>
    <name type="common">Brownbanded bambooshark</name>
    <name type="synonym">Hemiscyllium punctatum</name>
    <dbReference type="NCBI Taxonomy" id="137246"/>
    <lineage>
        <taxon>Eukaryota</taxon>
        <taxon>Metazoa</taxon>
        <taxon>Chordata</taxon>
        <taxon>Craniata</taxon>
        <taxon>Vertebrata</taxon>
        <taxon>Chondrichthyes</taxon>
        <taxon>Elasmobranchii</taxon>
        <taxon>Galeomorphii</taxon>
        <taxon>Galeoidea</taxon>
        <taxon>Orectolobiformes</taxon>
        <taxon>Hemiscylliidae</taxon>
        <taxon>Chiloscyllium</taxon>
    </lineage>
</organism>
<name>A0A401TKY8_CHIPU</name>
<dbReference type="PANTHER" id="PTHR19443">
    <property type="entry name" value="HEXOKINASE"/>
    <property type="match status" value="1"/>
</dbReference>
<keyword evidence="2" id="KW-0324">Glycolysis</keyword>
<dbReference type="Gene3D" id="3.40.367.20">
    <property type="match status" value="1"/>
</dbReference>
<comment type="similarity">
    <text evidence="2">Belongs to the hexokinase family.</text>
</comment>
<keyword evidence="2" id="KW-0418">Kinase</keyword>
<dbReference type="EC" id="2.7.1.-" evidence="2"/>
<dbReference type="OrthoDB" id="419537at2759"/>
<dbReference type="GO" id="GO:0001678">
    <property type="term" value="P:intracellular glucose homeostasis"/>
    <property type="evidence" value="ECO:0007669"/>
    <property type="project" value="InterPro"/>
</dbReference>
<protein>
    <recommendedName>
        <fullName evidence="2">Phosphotransferase</fullName>
        <ecNumber evidence="2">2.7.1.-</ecNumber>
    </recommendedName>
</protein>
<dbReference type="GO" id="GO:0005524">
    <property type="term" value="F:ATP binding"/>
    <property type="evidence" value="ECO:0007669"/>
    <property type="project" value="UniProtKB-UniRule"/>
</dbReference>
<gene>
    <name evidence="4" type="ORF">chiPu_0027622</name>
</gene>
<proteinExistence type="inferred from homology"/>
<dbReference type="Proteomes" id="UP000287033">
    <property type="component" value="Unassembled WGS sequence"/>
</dbReference>
<dbReference type="GO" id="GO:0006096">
    <property type="term" value="P:glycolytic process"/>
    <property type="evidence" value="ECO:0007669"/>
    <property type="project" value="UniProtKB-KW"/>
</dbReference>
<keyword evidence="2" id="KW-0547">Nucleotide-binding</keyword>
<dbReference type="STRING" id="137246.A0A401TKY8"/>
<dbReference type="SUPFAM" id="SSF53067">
    <property type="entry name" value="Actin-like ATPase domain"/>
    <property type="match status" value="1"/>
</dbReference>
<reference evidence="4 5" key="1">
    <citation type="journal article" date="2018" name="Nat. Ecol. Evol.">
        <title>Shark genomes provide insights into elasmobranch evolution and the origin of vertebrates.</title>
        <authorList>
            <person name="Hara Y"/>
            <person name="Yamaguchi K"/>
            <person name="Onimaru K"/>
            <person name="Kadota M"/>
            <person name="Koyanagi M"/>
            <person name="Keeley SD"/>
            <person name="Tatsumi K"/>
            <person name="Tanaka K"/>
            <person name="Motone F"/>
            <person name="Kageyama Y"/>
            <person name="Nozu R"/>
            <person name="Adachi N"/>
            <person name="Nishimura O"/>
            <person name="Nakagawa R"/>
            <person name="Tanegashima C"/>
            <person name="Kiyatake I"/>
            <person name="Matsumoto R"/>
            <person name="Murakumo K"/>
            <person name="Nishida K"/>
            <person name="Terakita A"/>
            <person name="Kuratani S"/>
            <person name="Sato K"/>
            <person name="Hyodo S Kuraku.S."/>
        </authorList>
    </citation>
    <scope>NUCLEOTIDE SEQUENCE [LARGE SCALE GENOMIC DNA]</scope>
</reference>
<comment type="pathway">
    <text evidence="1">Carbohydrate degradation; glycolysis; D-glyceraldehyde 3-phosphate and glycerone phosphate from D-glucose: step 1/4.</text>
</comment>
<sequence>IVSSRSSDLCAATLAAVLRRLKENKGLERLRTTIGVDGSVYKKHPQ</sequence>
<evidence type="ECO:0000256" key="1">
    <source>
        <dbReference type="ARBA" id="ARBA00004888"/>
    </source>
</evidence>
<dbReference type="GO" id="GO:0006006">
    <property type="term" value="P:glucose metabolic process"/>
    <property type="evidence" value="ECO:0007669"/>
    <property type="project" value="TreeGrafter"/>
</dbReference>
<feature type="domain" description="Hexokinase C-terminal" evidence="3">
    <location>
        <begin position="1"/>
        <end position="46"/>
    </location>
</feature>
<evidence type="ECO:0000256" key="2">
    <source>
        <dbReference type="RuleBase" id="RU362007"/>
    </source>
</evidence>
<dbReference type="GO" id="GO:0005536">
    <property type="term" value="F:D-glucose binding"/>
    <property type="evidence" value="ECO:0007669"/>
    <property type="project" value="InterPro"/>
</dbReference>
<evidence type="ECO:0000313" key="4">
    <source>
        <dbReference type="EMBL" id="GCC43284.1"/>
    </source>
</evidence>
<dbReference type="InterPro" id="IPR001312">
    <property type="entry name" value="Hexokinase"/>
</dbReference>
<dbReference type="GO" id="GO:0005829">
    <property type="term" value="C:cytosol"/>
    <property type="evidence" value="ECO:0007669"/>
    <property type="project" value="TreeGrafter"/>
</dbReference>
<keyword evidence="2" id="KW-0067">ATP-binding</keyword>
<dbReference type="InterPro" id="IPR022673">
    <property type="entry name" value="Hexokinase_C"/>
</dbReference>
<feature type="non-terminal residue" evidence="4">
    <location>
        <position position="1"/>
    </location>
</feature>
<dbReference type="PANTHER" id="PTHR19443:SF4">
    <property type="entry name" value="HEXOKINASE-2"/>
    <property type="match status" value="1"/>
</dbReference>
<dbReference type="GO" id="GO:0008865">
    <property type="term" value="F:fructokinase activity"/>
    <property type="evidence" value="ECO:0007669"/>
    <property type="project" value="TreeGrafter"/>
</dbReference>
<evidence type="ECO:0000313" key="5">
    <source>
        <dbReference type="Proteomes" id="UP000287033"/>
    </source>
</evidence>
<dbReference type="GO" id="GO:0004340">
    <property type="term" value="F:glucokinase activity"/>
    <property type="evidence" value="ECO:0007669"/>
    <property type="project" value="TreeGrafter"/>
</dbReference>
<dbReference type="GO" id="GO:0005739">
    <property type="term" value="C:mitochondrion"/>
    <property type="evidence" value="ECO:0007669"/>
    <property type="project" value="TreeGrafter"/>
</dbReference>
<dbReference type="AlphaFoldDB" id="A0A401TKY8"/>
<evidence type="ECO:0000259" key="3">
    <source>
        <dbReference type="Pfam" id="PF03727"/>
    </source>
</evidence>
<dbReference type="InterPro" id="IPR043129">
    <property type="entry name" value="ATPase_NBD"/>
</dbReference>
<dbReference type="Pfam" id="PF03727">
    <property type="entry name" value="Hexokinase_2"/>
    <property type="match status" value="1"/>
</dbReference>
<accession>A0A401TKY8</accession>
<keyword evidence="5" id="KW-1185">Reference proteome</keyword>